<gene>
    <name evidence="1" type="ORF">DNK34_21555</name>
</gene>
<comment type="caution">
    <text evidence="1">The sequence shown here is derived from an EMBL/GenBank/DDBJ whole genome shotgun (WGS) entry which is preliminary data.</text>
</comment>
<proteinExistence type="predicted"/>
<dbReference type="Proteomes" id="UP000291334">
    <property type="component" value="Unassembled WGS sequence"/>
</dbReference>
<evidence type="ECO:0000313" key="2">
    <source>
        <dbReference type="Proteomes" id="UP000291334"/>
    </source>
</evidence>
<sequence>MKLQATYETEVYVGAEGHIVVVQPDPLAGYGVEDNVVLLSPEQARLVAQELLRLADEVGGGS</sequence>
<reference evidence="1 2" key="1">
    <citation type="submission" date="2018-06" db="EMBL/GenBank/DDBJ databases">
        <title>Three novel Pseudomonas species isolated from symptomatic oak.</title>
        <authorList>
            <person name="Bueno-Gonzalez V."/>
            <person name="Brady C."/>
        </authorList>
    </citation>
    <scope>NUCLEOTIDE SEQUENCE [LARGE SCALE GENOMIC DNA]</scope>
    <source>
        <strain evidence="1 2">P26B</strain>
    </source>
</reference>
<evidence type="ECO:0000313" key="1">
    <source>
        <dbReference type="EMBL" id="TBV01226.1"/>
    </source>
</evidence>
<dbReference type="EMBL" id="QJUM01000032">
    <property type="protein sequence ID" value="TBV01226.1"/>
    <property type="molecule type" value="Genomic_DNA"/>
</dbReference>
<accession>A0ABY1Z569</accession>
<organism evidence="1 2">
    <name type="scientific">Phytopseudomonas dryadis</name>
    <dbReference type="NCBI Taxonomy" id="2487520"/>
    <lineage>
        <taxon>Bacteria</taxon>
        <taxon>Pseudomonadati</taxon>
        <taxon>Pseudomonadota</taxon>
        <taxon>Gammaproteobacteria</taxon>
        <taxon>Pseudomonadales</taxon>
        <taxon>Pseudomonadaceae</taxon>
        <taxon>Phytopseudomonas</taxon>
    </lineage>
</organism>
<protein>
    <submittedName>
        <fullName evidence="1">Uncharacterized protein</fullName>
    </submittedName>
</protein>
<keyword evidence="2" id="KW-1185">Reference proteome</keyword>
<name>A0ABY1Z569_9GAMM</name>
<dbReference type="RefSeq" id="WP_131176933.1">
    <property type="nucleotide sequence ID" value="NZ_QJUM01000032.1"/>
</dbReference>